<dbReference type="AlphaFoldDB" id="A0A8J3X698"/>
<dbReference type="InterPro" id="IPR029044">
    <property type="entry name" value="Nucleotide-diphossugar_trans"/>
</dbReference>
<dbReference type="Proteomes" id="UP000599074">
    <property type="component" value="Unassembled WGS sequence"/>
</dbReference>
<comment type="caution">
    <text evidence="5">The sequence shown here is derived from an EMBL/GenBank/DDBJ whole genome shotgun (WGS) entry which is preliminary data.</text>
</comment>
<evidence type="ECO:0000256" key="2">
    <source>
        <dbReference type="ARBA" id="ARBA00022676"/>
    </source>
</evidence>
<dbReference type="InterPro" id="IPR001173">
    <property type="entry name" value="Glyco_trans_2-like"/>
</dbReference>
<dbReference type="SUPFAM" id="SSF53448">
    <property type="entry name" value="Nucleotide-diphospho-sugar transferases"/>
    <property type="match status" value="1"/>
</dbReference>
<reference evidence="5" key="1">
    <citation type="submission" date="2021-01" db="EMBL/GenBank/DDBJ databases">
        <title>Whole genome shotgun sequence of Planosporangium mesophilum NBRC 109066.</title>
        <authorList>
            <person name="Komaki H."/>
            <person name="Tamura T."/>
        </authorList>
    </citation>
    <scope>NUCLEOTIDE SEQUENCE</scope>
    <source>
        <strain evidence="5">NBRC 109066</strain>
    </source>
</reference>
<dbReference type="RefSeq" id="WP_168113913.1">
    <property type="nucleotide sequence ID" value="NZ_BOON01000052.1"/>
</dbReference>
<dbReference type="PANTHER" id="PTHR43685">
    <property type="entry name" value="GLYCOSYLTRANSFERASE"/>
    <property type="match status" value="1"/>
</dbReference>
<dbReference type="Pfam" id="PF00535">
    <property type="entry name" value="Glycos_transf_2"/>
    <property type="match status" value="1"/>
</dbReference>
<comment type="similarity">
    <text evidence="1">Belongs to the glycosyltransferase 2 family.</text>
</comment>
<dbReference type="GO" id="GO:0016757">
    <property type="term" value="F:glycosyltransferase activity"/>
    <property type="evidence" value="ECO:0007669"/>
    <property type="project" value="UniProtKB-KW"/>
</dbReference>
<feature type="domain" description="Glycosyltransferase 2-like" evidence="4">
    <location>
        <begin position="6"/>
        <end position="112"/>
    </location>
</feature>
<dbReference type="EMBL" id="BOON01000052">
    <property type="protein sequence ID" value="GII25488.1"/>
    <property type="molecule type" value="Genomic_DNA"/>
</dbReference>
<dbReference type="InterPro" id="IPR050834">
    <property type="entry name" value="Glycosyltransf_2"/>
</dbReference>
<gene>
    <name evidence="5" type="ORF">Pme01_50850</name>
</gene>
<protein>
    <submittedName>
        <fullName evidence="5">Glycosyl transferase</fullName>
    </submittedName>
</protein>
<name>A0A8J3X698_9ACTN</name>
<proteinExistence type="inferred from homology"/>
<dbReference type="Gene3D" id="3.90.550.10">
    <property type="entry name" value="Spore Coat Polysaccharide Biosynthesis Protein SpsA, Chain A"/>
    <property type="match status" value="1"/>
</dbReference>
<evidence type="ECO:0000256" key="3">
    <source>
        <dbReference type="ARBA" id="ARBA00022679"/>
    </source>
</evidence>
<dbReference type="PANTHER" id="PTHR43685:SF5">
    <property type="entry name" value="GLYCOSYLTRANSFERASE EPSE-RELATED"/>
    <property type="match status" value="1"/>
</dbReference>
<sequence>MTNLISVITPVHEPSVRYLPDAYDSLVAQELPAGWAWEWVVQEDGQTGTVSAALPADPRLSPGTGRKGGVATARNMALARAEGSLVRVLDADDRLTPGALAREIAAFAQSPALGWTTASVLDLLPDGSTVGWEHTDPPDGPLPYAYVLNNFQQNNYRLPVHPATLCLRRELAVALGGWMALPGGEDTGLLLAASVVADGYFIGRPGLLYRKHPDQITGQATWTEPTEWNARMRLIEARAHALRDLWRQR</sequence>
<evidence type="ECO:0000313" key="5">
    <source>
        <dbReference type="EMBL" id="GII25488.1"/>
    </source>
</evidence>
<keyword evidence="2" id="KW-0328">Glycosyltransferase</keyword>
<organism evidence="5 6">
    <name type="scientific">Planosporangium mesophilum</name>
    <dbReference type="NCBI Taxonomy" id="689768"/>
    <lineage>
        <taxon>Bacteria</taxon>
        <taxon>Bacillati</taxon>
        <taxon>Actinomycetota</taxon>
        <taxon>Actinomycetes</taxon>
        <taxon>Micromonosporales</taxon>
        <taxon>Micromonosporaceae</taxon>
        <taxon>Planosporangium</taxon>
    </lineage>
</organism>
<keyword evidence="3 5" id="KW-0808">Transferase</keyword>
<evidence type="ECO:0000313" key="6">
    <source>
        <dbReference type="Proteomes" id="UP000599074"/>
    </source>
</evidence>
<evidence type="ECO:0000256" key="1">
    <source>
        <dbReference type="ARBA" id="ARBA00006739"/>
    </source>
</evidence>
<keyword evidence="6" id="KW-1185">Reference proteome</keyword>
<accession>A0A8J3X698</accession>
<evidence type="ECO:0000259" key="4">
    <source>
        <dbReference type="Pfam" id="PF00535"/>
    </source>
</evidence>